<evidence type="ECO:0000313" key="4">
    <source>
        <dbReference type="Proteomes" id="UP000195437"/>
    </source>
</evidence>
<evidence type="ECO:0000256" key="2">
    <source>
        <dbReference type="SAM" id="Phobius"/>
    </source>
</evidence>
<protein>
    <submittedName>
        <fullName evidence="3">Uncharacterized protein</fullName>
    </submittedName>
</protein>
<dbReference type="EMBL" id="CP021434">
    <property type="protein sequence ID" value="ARU62328.1"/>
    <property type="molecule type" value="Genomic_DNA"/>
</dbReference>
<reference evidence="4" key="1">
    <citation type="submission" date="2017-05" db="EMBL/GenBank/DDBJ databases">
        <authorList>
            <person name="Sung H."/>
        </authorList>
    </citation>
    <scope>NUCLEOTIDE SEQUENCE [LARGE SCALE GENOMIC DNA]</scope>
    <source>
        <strain evidence="4">AR23208</strain>
    </source>
</reference>
<dbReference type="Proteomes" id="UP000195437">
    <property type="component" value="Chromosome"/>
</dbReference>
<organism evidence="3 4">
    <name type="scientific">Tumebacillus avium</name>
    <dbReference type="NCBI Taxonomy" id="1903704"/>
    <lineage>
        <taxon>Bacteria</taxon>
        <taxon>Bacillati</taxon>
        <taxon>Bacillota</taxon>
        <taxon>Bacilli</taxon>
        <taxon>Bacillales</taxon>
        <taxon>Alicyclobacillaceae</taxon>
        <taxon>Tumebacillus</taxon>
    </lineage>
</organism>
<dbReference type="AlphaFoldDB" id="A0A1Y0IP32"/>
<evidence type="ECO:0000313" key="3">
    <source>
        <dbReference type="EMBL" id="ARU62328.1"/>
    </source>
</evidence>
<feature type="region of interest" description="Disordered" evidence="1">
    <location>
        <begin position="54"/>
        <end position="91"/>
    </location>
</feature>
<proteinExistence type="predicted"/>
<keyword evidence="2" id="KW-1133">Transmembrane helix</keyword>
<keyword evidence="4" id="KW-1185">Reference proteome</keyword>
<evidence type="ECO:0000256" key="1">
    <source>
        <dbReference type="SAM" id="MobiDB-lite"/>
    </source>
</evidence>
<dbReference type="KEGG" id="tum:CBW65_16020"/>
<sequence>MAKRTRIAPDVELIPYYEYDPSIHNIEYRYLPQGADGTYTNWNYDYNTDYETLPEEASDWGDDTRQYPYGPGYYGRPRRRRRRRRRRPYGYGYGPGPGFVPVPLPLPIPAPYPPFYGPYPFL</sequence>
<dbReference type="OrthoDB" id="2382404at2"/>
<gene>
    <name evidence="3" type="ORF">CBW65_16020</name>
</gene>
<name>A0A1Y0IP32_9BACL</name>
<dbReference type="RefSeq" id="WP_087457690.1">
    <property type="nucleotide sequence ID" value="NZ_CP021434.1"/>
</dbReference>
<keyword evidence="2" id="KW-0812">Transmembrane</keyword>
<feature type="transmembrane region" description="Helical" evidence="2">
    <location>
        <begin position="88"/>
        <end position="108"/>
    </location>
</feature>
<feature type="compositionally biased region" description="Basic residues" evidence="1">
    <location>
        <begin position="76"/>
        <end position="88"/>
    </location>
</feature>
<accession>A0A1Y0IP32</accession>
<keyword evidence="2" id="KW-0472">Membrane</keyword>